<organism evidence="1 2">
    <name type="scientific">Rhizophagus irregularis</name>
    <dbReference type="NCBI Taxonomy" id="588596"/>
    <lineage>
        <taxon>Eukaryota</taxon>
        <taxon>Fungi</taxon>
        <taxon>Fungi incertae sedis</taxon>
        <taxon>Mucoromycota</taxon>
        <taxon>Glomeromycotina</taxon>
        <taxon>Glomeromycetes</taxon>
        <taxon>Glomerales</taxon>
        <taxon>Glomeraceae</taxon>
        <taxon>Rhizophagus</taxon>
    </lineage>
</organism>
<proteinExistence type="predicted"/>
<reference evidence="1 2" key="2">
    <citation type="submission" date="2017-10" db="EMBL/GenBank/DDBJ databases">
        <title>Extensive intraspecific genome diversity in a model arbuscular mycorrhizal fungus.</title>
        <authorList>
            <person name="Chen E.C.H."/>
            <person name="Morin E."/>
            <person name="Baudet D."/>
            <person name="Noel J."/>
            <person name="Ndikumana S."/>
            <person name="Charron P."/>
            <person name="St-Onge C."/>
            <person name="Giorgi J."/>
            <person name="Grigoriev I.V."/>
            <person name="Roux C."/>
            <person name="Martin F.M."/>
            <person name="Corradi N."/>
        </authorList>
    </citation>
    <scope>NUCLEOTIDE SEQUENCE [LARGE SCALE GENOMIC DNA]</scope>
    <source>
        <strain evidence="1 2">C2</strain>
    </source>
</reference>
<dbReference type="VEuPathDB" id="FungiDB:RhiirA1_474409"/>
<evidence type="ECO:0000313" key="2">
    <source>
        <dbReference type="Proteomes" id="UP000233469"/>
    </source>
</evidence>
<accession>A0A2N1NGK2</accession>
<comment type="caution">
    <text evidence="1">The sequence shown here is derived from an EMBL/GenBank/DDBJ whole genome shotgun (WGS) entry which is preliminary data.</text>
</comment>
<gene>
    <name evidence="1" type="ORF">RhiirC2_824735</name>
</gene>
<dbReference type="SUPFAM" id="SSF52540">
    <property type="entry name" value="P-loop containing nucleoside triphosphate hydrolases"/>
    <property type="match status" value="1"/>
</dbReference>
<dbReference type="VEuPathDB" id="FungiDB:RhiirFUN_003337"/>
<evidence type="ECO:0000313" key="1">
    <source>
        <dbReference type="EMBL" id="PKK72970.1"/>
    </source>
</evidence>
<dbReference type="VEuPathDB" id="FungiDB:FUN_021504"/>
<dbReference type="AlphaFoldDB" id="A0A2N1NGK2"/>
<dbReference type="EMBL" id="LLXL01000402">
    <property type="protein sequence ID" value="PKK72970.1"/>
    <property type="molecule type" value="Genomic_DNA"/>
</dbReference>
<dbReference type="InterPro" id="IPR027417">
    <property type="entry name" value="P-loop_NTPase"/>
</dbReference>
<name>A0A2N1NGK2_9GLOM</name>
<protein>
    <submittedName>
        <fullName evidence="1">Uncharacterized protein</fullName>
    </submittedName>
</protein>
<dbReference type="Proteomes" id="UP000233469">
    <property type="component" value="Unassembled WGS sequence"/>
</dbReference>
<dbReference type="VEuPathDB" id="FungiDB:RhiirFUN_003336"/>
<sequence>MSSSSASTSAFTPPNIFFQELNHLLKSNLITRDEYIRLQAYYIKCPDEVFRSESVLQNAVDDEAKVECLKKLLAYEQQLATGQQIATGKRLRPLSLYVPTESNKINKISFESLLELGDHFSADEEPVIFVPFIPRLNIQESICNHIYTNIFLVYGTNRKQDYQGIIIYGGNGVGKTRIGFEIENFIAEDDRIQRCAKTFKVNFKHIFINMKEILNLLGEQQKQNPETNTYPRIPKDIEKAVNILNMCIAIYFFAKVWTRSSIEKCKELISEIMNYEEIIKLIRKEMKLDEDALLVLILQIDKFQFSSYWITIFLCIIADIVETDNMLIITVCTGTAPSQISSLDIICASKYRTAKLNLPPMNLSESSQTFNKFIRYFDNNYDADSLVENNIYISIVNAIRGIPMILEIATRVILDKKSNVFESYDVAKQFWDLLCNHVKIKYSKGLWLECLGDENNVILLLYFIHTQSIITKKDKIFGSKYTIEEFEIGGLIYLEEFDYDNYIPRAPFIIISILVDYLNLNNIFDKLLLSPFTLLNEESFPKFMLRMHQATYGLANLLGISTITFTEIYGGNGICSNDFRNKEIQVKEIEYYEHSGLIPKEEGKYDEFFKPGLKDRKNISVVCSGPLGYKEIDITLGKYLVLIARRTHSVDALTPHGDEQYKYSLALESGHPIHTNSTGEIDINILKNEAKKTLRGCERFILISPKTFIGDRTEIPENCAVVAGEDLLDFISPYAILTGNIATNVQFL</sequence>
<reference evidence="1 2" key="1">
    <citation type="submission" date="2016-04" db="EMBL/GenBank/DDBJ databases">
        <title>Genome analyses suggest a sexual origin of heterokaryosis in a supposedly ancient asexual fungus.</title>
        <authorList>
            <person name="Ropars J."/>
            <person name="Sedzielewska K."/>
            <person name="Noel J."/>
            <person name="Charron P."/>
            <person name="Farinelli L."/>
            <person name="Marton T."/>
            <person name="Kruger M."/>
            <person name="Pelin A."/>
            <person name="Brachmann A."/>
            <person name="Corradi N."/>
        </authorList>
    </citation>
    <scope>NUCLEOTIDE SEQUENCE [LARGE SCALE GENOMIC DNA]</scope>
    <source>
        <strain evidence="1 2">C2</strain>
    </source>
</reference>